<accession>A0A6J2W9Q6</accession>
<evidence type="ECO:0000256" key="1">
    <source>
        <dbReference type="ARBA" id="ARBA00005298"/>
    </source>
</evidence>
<dbReference type="InterPro" id="IPR011022">
    <property type="entry name" value="Arrestin_C-like"/>
</dbReference>
<dbReference type="GO" id="GO:0005886">
    <property type="term" value="C:plasma membrane"/>
    <property type="evidence" value="ECO:0007669"/>
    <property type="project" value="TreeGrafter"/>
</dbReference>
<dbReference type="GO" id="GO:0005737">
    <property type="term" value="C:cytoplasm"/>
    <property type="evidence" value="ECO:0007669"/>
    <property type="project" value="TreeGrafter"/>
</dbReference>
<dbReference type="InterPro" id="IPR050357">
    <property type="entry name" value="Arrestin_domain-protein"/>
</dbReference>
<dbReference type="InterPro" id="IPR011021">
    <property type="entry name" value="Arrestin-like_N"/>
</dbReference>
<dbReference type="GO" id="GO:0015031">
    <property type="term" value="P:protein transport"/>
    <property type="evidence" value="ECO:0007669"/>
    <property type="project" value="TreeGrafter"/>
</dbReference>
<evidence type="ECO:0000313" key="3">
    <source>
        <dbReference type="Proteomes" id="UP000504632"/>
    </source>
</evidence>
<comment type="similarity">
    <text evidence="1">Belongs to the arrestin family.</text>
</comment>
<dbReference type="GO" id="GO:0007399">
    <property type="term" value="P:nervous system development"/>
    <property type="evidence" value="ECO:0007669"/>
    <property type="project" value="UniProtKB-ARBA"/>
</dbReference>
<keyword evidence="3" id="KW-1185">Reference proteome</keyword>
<dbReference type="SMART" id="SM01017">
    <property type="entry name" value="Arrestin_C"/>
    <property type="match status" value="1"/>
</dbReference>
<evidence type="ECO:0000313" key="4">
    <source>
        <dbReference type="RefSeq" id="XP_030641079.1"/>
    </source>
</evidence>
<dbReference type="Proteomes" id="UP000504632">
    <property type="component" value="Chromosome 9"/>
</dbReference>
<dbReference type="Pfam" id="PF00339">
    <property type="entry name" value="Arrestin_N"/>
    <property type="match status" value="1"/>
</dbReference>
<dbReference type="Pfam" id="PF02752">
    <property type="entry name" value="Arrestin_C"/>
    <property type="match status" value="1"/>
</dbReference>
<dbReference type="PANTHER" id="PTHR11188:SF135">
    <property type="entry name" value="ARRESTIN DOMAIN CONTAINING 3-LIKE-RELATED"/>
    <property type="match status" value="1"/>
</dbReference>
<dbReference type="Gene3D" id="2.60.40.640">
    <property type="match status" value="2"/>
</dbReference>
<evidence type="ECO:0000259" key="2">
    <source>
        <dbReference type="SMART" id="SM01017"/>
    </source>
</evidence>
<gene>
    <name evidence="4" type="primary">LOC115821391</name>
</gene>
<dbReference type="PANTHER" id="PTHR11188">
    <property type="entry name" value="ARRESTIN DOMAIN CONTAINING PROTEIN"/>
    <property type="match status" value="1"/>
</dbReference>
<dbReference type="GeneID" id="115821391"/>
<dbReference type="SUPFAM" id="SSF81296">
    <property type="entry name" value="E set domains"/>
    <property type="match status" value="2"/>
</dbReference>
<organism evidence="3 4">
    <name type="scientific">Chanos chanos</name>
    <name type="common">Milkfish</name>
    <name type="synonym">Mugil chanos</name>
    <dbReference type="NCBI Taxonomy" id="29144"/>
    <lineage>
        <taxon>Eukaryota</taxon>
        <taxon>Metazoa</taxon>
        <taxon>Chordata</taxon>
        <taxon>Craniata</taxon>
        <taxon>Vertebrata</taxon>
        <taxon>Euteleostomi</taxon>
        <taxon>Actinopterygii</taxon>
        <taxon>Neopterygii</taxon>
        <taxon>Teleostei</taxon>
        <taxon>Ostariophysi</taxon>
        <taxon>Gonorynchiformes</taxon>
        <taxon>Chanidae</taxon>
        <taxon>Chanos</taxon>
    </lineage>
</organism>
<dbReference type="RefSeq" id="XP_030641079.1">
    <property type="nucleotide sequence ID" value="XM_030785219.1"/>
</dbReference>
<reference evidence="4" key="1">
    <citation type="submission" date="2025-08" db="UniProtKB">
        <authorList>
            <consortium name="RefSeq"/>
        </authorList>
    </citation>
    <scope>IDENTIFICATION</scope>
</reference>
<feature type="domain" description="Arrestin C-terminal-like" evidence="2">
    <location>
        <begin position="171"/>
        <end position="296"/>
    </location>
</feature>
<dbReference type="InParanoid" id="A0A6J2W9Q6"/>
<protein>
    <submittedName>
        <fullName evidence="4">Arrestin domain-containing protein 3-like</fullName>
    </submittedName>
</protein>
<sequence>MTVKVKIEYNAINERNTFSNGDILTGRVILEVSRKTEFKSLTIKTKGKAKVLWTEYCPIQKRTRTLFDDEKYFSLEQFLLREETHKGNVPLGPGRHVYPFTFQIPFQDMPPTYKGEHGKVRYTLTAKLSRSLHLPSKDKTEFHFISQADMNNPSLMAPQSQVTEKGLTFFASGNMSMDISTERTGYMQGEGLVVKGEIVNSSTRKIVPKYILYQKQSFFAFGKRRVHTYDVLKEKGEPLPSSTRQTVSKVLTIPREITPTILNSRILKVEYRLKVILDVSFSKDPEMKLPIIILPSIGGSTVKGLEVGQEKSGWNI</sequence>
<dbReference type="AlphaFoldDB" id="A0A6J2W9Q6"/>
<dbReference type="OrthoDB" id="2333384at2759"/>
<name>A0A6J2W9Q6_CHACN</name>
<dbReference type="InterPro" id="IPR014752">
    <property type="entry name" value="Arrestin-like_C"/>
</dbReference>
<proteinExistence type="inferred from homology"/>
<dbReference type="InterPro" id="IPR014756">
    <property type="entry name" value="Ig_E-set"/>
</dbReference>